<protein>
    <submittedName>
        <fullName evidence="3">Uncharacterized protein</fullName>
    </submittedName>
</protein>
<evidence type="ECO:0000256" key="2">
    <source>
        <dbReference type="SAM" id="MobiDB-lite"/>
    </source>
</evidence>
<dbReference type="AlphaFoldDB" id="A0A0V0R7L7"/>
<keyword evidence="4" id="KW-1185">Reference proteome</keyword>
<name>A0A0V0R7L7_PSEPJ</name>
<feature type="region of interest" description="Disordered" evidence="2">
    <location>
        <begin position="103"/>
        <end position="136"/>
    </location>
</feature>
<feature type="coiled-coil region" evidence="1">
    <location>
        <begin position="309"/>
        <end position="374"/>
    </location>
</feature>
<proteinExistence type="predicted"/>
<keyword evidence="1" id="KW-0175">Coiled coil</keyword>
<comment type="caution">
    <text evidence="3">The sequence shown here is derived from an EMBL/GenBank/DDBJ whole genome shotgun (WGS) entry which is preliminary data.</text>
</comment>
<dbReference type="Proteomes" id="UP000054937">
    <property type="component" value="Unassembled WGS sequence"/>
</dbReference>
<dbReference type="EMBL" id="LDAU01000040">
    <property type="protein sequence ID" value="KRX10168.1"/>
    <property type="molecule type" value="Genomic_DNA"/>
</dbReference>
<organism evidence="3 4">
    <name type="scientific">Pseudocohnilembus persalinus</name>
    <name type="common">Ciliate</name>
    <dbReference type="NCBI Taxonomy" id="266149"/>
    <lineage>
        <taxon>Eukaryota</taxon>
        <taxon>Sar</taxon>
        <taxon>Alveolata</taxon>
        <taxon>Ciliophora</taxon>
        <taxon>Intramacronucleata</taxon>
        <taxon>Oligohymenophorea</taxon>
        <taxon>Scuticociliatia</taxon>
        <taxon>Philasterida</taxon>
        <taxon>Pseudocohnilembidae</taxon>
        <taxon>Pseudocohnilembus</taxon>
    </lineage>
</organism>
<evidence type="ECO:0000256" key="1">
    <source>
        <dbReference type="SAM" id="Coils"/>
    </source>
</evidence>
<evidence type="ECO:0000313" key="3">
    <source>
        <dbReference type="EMBL" id="KRX10168.1"/>
    </source>
</evidence>
<sequence length="380" mass="44097">MAQTDSELQIKIKEQDQNFDEIVKLGFHEGPVSKTIINRINITSAISSFQRKLDQGLSIKLQGSFFQTASLILKKKLLILGIDVKEYYENFKKQNVTQIKRKVDPNRPKKQRRKINKDGKEIEDGQDDGQINQDDNISIGEISDSAQNAIDNPRHLARPPQIDLQPETPIKNIRDEIDSQAETNQITGEKSNFKSFLEDSKSRNLNDLSSKNSGINTPNHELNFDYNQYQGMDFMNPLQDGLDTFQSNQKEKKNLTTQDIDEYIKDTKYIERDQESLEEEQIKQRKILKNKSNSKNKNNNQGAVGNVRIKKHKQILDDQIEEIDNVRGEVDGQDVDENAYEMEIQQLIQMEDNLNQLKIEKEIEQNQIEVLQMMKRYLIQ</sequence>
<gene>
    <name evidence="3" type="ORF">PPERSA_08571</name>
</gene>
<accession>A0A0V0R7L7</accession>
<evidence type="ECO:0000313" key="4">
    <source>
        <dbReference type="Proteomes" id="UP000054937"/>
    </source>
</evidence>
<reference evidence="3 4" key="1">
    <citation type="journal article" date="2015" name="Sci. Rep.">
        <title>Genome of the facultative scuticociliatosis pathogen Pseudocohnilembus persalinus provides insight into its virulence through horizontal gene transfer.</title>
        <authorList>
            <person name="Xiong J."/>
            <person name="Wang G."/>
            <person name="Cheng J."/>
            <person name="Tian M."/>
            <person name="Pan X."/>
            <person name="Warren A."/>
            <person name="Jiang C."/>
            <person name="Yuan D."/>
            <person name="Miao W."/>
        </authorList>
    </citation>
    <scope>NUCLEOTIDE SEQUENCE [LARGE SCALE GENOMIC DNA]</scope>
    <source>
        <strain evidence="3">36N120E</strain>
    </source>
</reference>
<dbReference type="InParanoid" id="A0A0V0R7L7"/>